<gene>
    <name evidence="1" type="ORF">SDC9_113192</name>
</gene>
<dbReference type="Gene3D" id="3.40.30.10">
    <property type="entry name" value="Glutaredoxin"/>
    <property type="match status" value="1"/>
</dbReference>
<evidence type="ECO:0000313" key="1">
    <source>
        <dbReference type="EMBL" id="MPM66285.1"/>
    </source>
</evidence>
<organism evidence="1">
    <name type="scientific">bioreactor metagenome</name>
    <dbReference type="NCBI Taxonomy" id="1076179"/>
    <lineage>
        <taxon>unclassified sequences</taxon>
        <taxon>metagenomes</taxon>
        <taxon>ecological metagenomes</taxon>
    </lineage>
</organism>
<dbReference type="EMBL" id="VSSQ01020986">
    <property type="protein sequence ID" value="MPM66285.1"/>
    <property type="molecule type" value="Genomic_DNA"/>
</dbReference>
<name>A0A645BLZ7_9ZZZZ</name>
<comment type="caution">
    <text evidence="1">The sequence shown here is derived from an EMBL/GenBank/DDBJ whole genome shotgun (WGS) entry which is preliminary data.</text>
</comment>
<proteinExistence type="predicted"/>
<dbReference type="AlphaFoldDB" id="A0A645BLZ7"/>
<protein>
    <recommendedName>
        <fullName evidence="2">Arsenic metallochaperone ArsD family protein</fullName>
    </recommendedName>
</protein>
<accession>A0A645BLZ7</accession>
<sequence length="129" mass="13961">MMKAQMIIYDSEKARKKNASDSSRLMVSLEKLKKAGINVKYVDCKSASDVKGDGEAFDLVSKKGIGVLPLAEYDGALIAEGHYVSDQDLVDFLDVPNGVLSVNRSKALPLYETPAGDCAPNAPDPREQK</sequence>
<evidence type="ECO:0008006" key="2">
    <source>
        <dbReference type="Google" id="ProtNLM"/>
    </source>
</evidence>
<reference evidence="1" key="1">
    <citation type="submission" date="2019-08" db="EMBL/GenBank/DDBJ databases">
        <authorList>
            <person name="Kucharzyk K."/>
            <person name="Murdoch R.W."/>
            <person name="Higgins S."/>
            <person name="Loffler F."/>
        </authorList>
    </citation>
    <scope>NUCLEOTIDE SEQUENCE</scope>
</reference>